<keyword evidence="13" id="KW-1185">Reference proteome</keyword>
<keyword evidence="7" id="KW-0443">Lipid metabolism</keyword>
<keyword evidence="4" id="KW-0963">Cytoplasm</keyword>
<evidence type="ECO:0000256" key="5">
    <source>
        <dbReference type="ARBA" id="ARBA00022692"/>
    </source>
</evidence>
<evidence type="ECO:0000256" key="9">
    <source>
        <dbReference type="ARBA" id="ARBA00023242"/>
    </source>
</evidence>
<evidence type="ECO:0000256" key="7">
    <source>
        <dbReference type="ARBA" id="ARBA00023098"/>
    </source>
</evidence>
<protein>
    <recommendedName>
        <fullName evidence="10">Transmembrane protein 188</fullName>
    </recommendedName>
</protein>
<feature type="transmembrane region" description="Helical" evidence="11">
    <location>
        <begin position="68"/>
        <end position="89"/>
    </location>
</feature>
<reference evidence="12" key="1">
    <citation type="submission" date="2020-05" db="EMBL/GenBank/DDBJ databases">
        <title>Phylogenomic resolution of chytrid fungi.</title>
        <authorList>
            <person name="Stajich J.E."/>
            <person name="Amses K."/>
            <person name="Simmons R."/>
            <person name="Seto K."/>
            <person name="Myers J."/>
            <person name="Bonds A."/>
            <person name="Quandt C.A."/>
            <person name="Barry K."/>
            <person name="Liu P."/>
            <person name="Grigoriev I."/>
            <person name="Longcore J.E."/>
            <person name="James T.Y."/>
        </authorList>
    </citation>
    <scope>NUCLEOTIDE SEQUENCE</scope>
    <source>
        <strain evidence="12">JEL0318</strain>
    </source>
</reference>
<dbReference type="PANTHER" id="PTHR20996">
    <property type="entry name" value="NUCLEAR ENVELOPE PHOSPHATASE-REGULATORY SUBUNIT 1"/>
    <property type="match status" value="1"/>
</dbReference>
<comment type="similarity">
    <text evidence="3">Belongs to the CNEP1R1 family.</text>
</comment>
<keyword evidence="9" id="KW-0539">Nucleus</keyword>
<dbReference type="GO" id="GO:0071595">
    <property type="term" value="C:Nem1-Spo7 phosphatase complex"/>
    <property type="evidence" value="ECO:0007669"/>
    <property type="project" value="InterPro"/>
</dbReference>
<evidence type="ECO:0000256" key="4">
    <source>
        <dbReference type="ARBA" id="ARBA00022490"/>
    </source>
</evidence>
<dbReference type="GO" id="GO:0006629">
    <property type="term" value="P:lipid metabolic process"/>
    <property type="evidence" value="ECO:0007669"/>
    <property type="project" value="UniProtKB-KW"/>
</dbReference>
<keyword evidence="5 11" id="KW-0812">Transmembrane</keyword>
<evidence type="ECO:0000256" key="3">
    <source>
        <dbReference type="ARBA" id="ARBA00010998"/>
    </source>
</evidence>
<gene>
    <name evidence="12" type="ORF">HK097_002015</name>
</gene>
<evidence type="ECO:0000256" key="11">
    <source>
        <dbReference type="SAM" id="Phobius"/>
    </source>
</evidence>
<feature type="transmembrane region" description="Helical" evidence="11">
    <location>
        <begin position="30"/>
        <end position="48"/>
    </location>
</feature>
<dbReference type="PANTHER" id="PTHR20996:SF1">
    <property type="entry name" value="NUCLEAR ENVELOPE PHOSPHATASE-REGULATORY SUBUNIT 1"/>
    <property type="match status" value="1"/>
</dbReference>
<evidence type="ECO:0000256" key="2">
    <source>
        <dbReference type="ARBA" id="ARBA00004496"/>
    </source>
</evidence>
<dbReference type="Pfam" id="PF03907">
    <property type="entry name" value="Spo7"/>
    <property type="match status" value="1"/>
</dbReference>
<sequence length="152" mass="17778">MPITLLTKVDIARFEERLRLEKSRLDKTRVKWQALLAVLLASVLYLGYHAWKSSPRVDEKGNAMKDPWHFFGLIVTGSSLIVFFASGLYNDKVSIPSNYEARCNRALKPFNMNFNKEFKGEITFYRKVPRRFQEGYESFHEERLKSQGRASH</sequence>
<dbReference type="Proteomes" id="UP001212841">
    <property type="component" value="Unassembled WGS sequence"/>
</dbReference>
<name>A0AAD5SGR9_9FUNG</name>
<evidence type="ECO:0000256" key="8">
    <source>
        <dbReference type="ARBA" id="ARBA00023136"/>
    </source>
</evidence>
<dbReference type="GO" id="GO:0005737">
    <property type="term" value="C:cytoplasm"/>
    <property type="evidence" value="ECO:0007669"/>
    <property type="project" value="UniProtKB-SubCell"/>
</dbReference>
<comment type="caution">
    <text evidence="12">The sequence shown here is derived from an EMBL/GenBank/DDBJ whole genome shotgun (WGS) entry which is preliminary data.</text>
</comment>
<evidence type="ECO:0000256" key="6">
    <source>
        <dbReference type="ARBA" id="ARBA00022989"/>
    </source>
</evidence>
<keyword evidence="8 11" id="KW-0472">Membrane</keyword>
<evidence type="ECO:0000313" key="13">
    <source>
        <dbReference type="Proteomes" id="UP001212841"/>
    </source>
</evidence>
<organism evidence="12 13">
    <name type="scientific">Rhizophlyctis rosea</name>
    <dbReference type="NCBI Taxonomy" id="64517"/>
    <lineage>
        <taxon>Eukaryota</taxon>
        <taxon>Fungi</taxon>
        <taxon>Fungi incertae sedis</taxon>
        <taxon>Chytridiomycota</taxon>
        <taxon>Chytridiomycota incertae sedis</taxon>
        <taxon>Chytridiomycetes</taxon>
        <taxon>Rhizophlyctidales</taxon>
        <taxon>Rhizophlyctidaceae</taxon>
        <taxon>Rhizophlyctis</taxon>
    </lineage>
</organism>
<evidence type="ECO:0000256" key="10">
    <source>
        <dbReference type="ARBA" id="ARBA00030458"/>
    </source>
</evidence>
<keyword evidence="6 11" id="KW-1133">Transmembrane helix</keyword>
<accession>A0AAD5SGR9</accession>
<evidence type="ECO:0000256" key="1">
    <source>
        <dbReference type="ARBA" id="ARBA00004232"/>
    </source>
</evidence>
<dbReference type="GO" id="GO:0031965">
    <property type="term" value="C:nuclear membrane"/>
    <property type="evidence" value="ECO:0007669"/>
    <property type="project" value="UniProtKB-SubCell"/>
</dbReference>
<dbReference type="EMBL" id="JADGJD010000142">
    <property type="protein sequence ID" value="KAJ3054351.1"/>
    <property type="molecule type" value="Genomic_DNA"/>
</dbReference>
<evidence type="ECO:0000313" key="12">
    <source>
        <dbReference type="EMBL" id="KAJ3054351.1"/>
    </source>
</evidence>
<dbReference type="GO" id="GO:0019888">
    <property type="term" value="F:protein phosphatase regulator activity"/>
    <property type="evidence" value="ECO:0007669"/>
    <property type="project" value="InterPro"/>
</dbReference>
<comment type="subcellular location">
    <subcellularLocation>
        <location evidence="2">Cytoplasm</location>
    </subcellularLocation>
    <subcellularLocation>
        <location evidence="1">Nucleus membrane</location>
        <topology evidence="1">Multi-pass membrane protein</topology>
    </subcellularLocation>
</comment>
<dbReference type="InterPro" id="IPR005605">
    <property type="entry name" value="Spo7"/>
</dbReference>
<dbReference type="InterPro" id="IPR019168">
    <property type="entry name" value="NEP1-R1"/>
</dbReference>
<proteinExistence type="inferred from homology"/>
<dbReference type="AlphaFoldDB" id="A0AAD5SGR9"/>